<gene>
    <name evidence="4" type="ORF">ANCCAN_01213</name>
</gene>
<sequence>MKQSRTLPRCRPSEAPPPVPNRLATVNRLLDVHRLKDEIDKIVLCQSPRILCQPLLLRTLPSKHQNPKDRVDECFRASVCVNPGEILIPRLSRRKTFSHLDLSSRRTVSYPEPNRNQQHLAGSLGNVTAPPKPLRTFVDNAGNPPRPWHRINEGSSTNAFDETTGTVMYRCTDEKFLESIVQRFPQGSCWYMRDGNLFFVNPFSDISSSTRRPFPAISTISTSLLKQKSASLIMRGVSGSGKSQIAELVCLDIVRRLCRGGSSFSALHAAFVALRPFITINDKHNNQSSRALAHVELCIRNGRLLCIRLNHFMMDSPSRGCRANIFAMLANGLDEFDKEKYRISGFRLKEGHQGLGSVEDLSSALGELGISASDVFKVISACILLNNLSFKEISGSVDIENLSGSLIRQQIRTCFTEVNKYERFADLEDTSALLGVSALAMYRAVMRCTLTGSNSIRECQISRDQLVSALYTRIVRRILMRANASLDNLHDPMDGGDIVDSGEMQGFLLSRHLHIFFANHEVHQFCT</sequence>
<dbReference type="STRING" id="29170.A0A368HB80"/>
<keyword evidence="2" id="KW-0067">ATP-binding</keyword>
<evidence type="ECO:0000256" key="2">
    <source>
        <dbReference type="ARBA" id="ARBA00022840"/>
    </source>
</evidence>
<dbReference type="EMBL" id="JOJR01000006">
    <property type="protein sequence ID" value="RCN52515.1"/>
    <property type="molecule type" value="Genomic_DNA"/>
</dbReference>
<dbReference type="Gene3D" id="1.20.120.720">
    <property type="entry name" value="Myosin VI head, motor domain, U50 subdomain"/>
    <property type="match status" value="1"/>
</dbReference>
<dbReference type="Proteomes" id="UP000252519">
    <property type="component" value="Unassembled WGS sequence"/>
</dbReference>
<dbReference type="AlphaFoldDB" id="A0A368HB80"/>
<proteinExistence type="predicted"/>
<evidence type="ECO:0000256" key="1">
    <source>
        <dbReference type="ARBA" id="ARBA00022741"/>
    </source>
</evidence>
<evidence type="ECO:0000256" key="3">
    <source>
        <dbReference type="SAM" id="MobiDB-lite"/>
    </source>
</evidence>
<dbReference type="InterPro" id="IPR036961">
    <property type="entry name" value="Kinesin_motor_dom_sf"/>
</dbReference>
<dbReference type="SUPFAM" id="SSF52540">
    <property type="entry name" value="P-loop containing nucleoside triphosphate hydrolases"/>
    <property type="match status" value="1"/>
</dbReference>
<evidence type="ECO:0008006" key="6">
    <source>
        <dbReference type="Google" id="ProtNLM"/>
    </source>
</evidence>
<dbReference type="GO" id="GO:0005524">
    <property type="term" value="F:ATP binding"/>
    <property type="evidence" value="ECO:0007669"/>
    <property type="project" value="UniProtKB-KW"/>
</dbReference>
<name>A0A368HB80_ANCCA</name>
<keyword evidence="5" id="KW-1185">Reference proteome</keyword>
<dbReference type="OrthoDB" id="5837013at2759"/>
<feature type="region of interest" description="Disordered" evidence="3">
    <location>
        <begin position="104"/>
        <end position="159"/>
    </location>
</feature>
<protein>
    <recommendedName>
        <fullName evidence="6">Myosin motor domain-containing protein</fullName>
    </recommendedName>
</protein>
<dbReference type="Gene3D" id="3.40.850.10">
    <property type="entry name" value="Kinesin motor domain"/>
    <property type="match status" value="1"/>
</dbReference>
<comment type="caution">
    <text evidence="4">The sequence shown here is derived from an EMBL/GenBank/DDBJ whole genome shotgun (WGS) entry which is preliminary data.</text>
</comment>
<dbReference type="InterPro" id="IPR027417">
    <property type="entry name" value="P-loop_NTPase"/>
</dbReference>
<accession>A0A368HB80</accession>
<reference evidence="4 5" key="1">
    <citation type="submission" date="2014-10" db="EMBL/GenBank/DDBJ databases">
        <title>Draft genome of the hookworm Ancylostoma caninum.</title>
        <authorList>
            <person name="Mitreva M."/>
        </authorList>
    </citation>
    <scope>NUCLEOTIDE SEQUENCE [LARGE SCALE GENOMIC DNA]</scope>
    <source>
        <strain evidence="4 5">Baltimore</strain>
    </source>
</reference>
<organism evidence="4 5">
    <name type="scientific">Ancylostoma caninum</name>
    <name type="common">Dog hookworm</name>
    <dbReference type="NCBI Taxonomy" id="29170"/>
    <lineage>
        <taxon>Eukaryota</taxon>
        <taxon>Metazoa</taxon>
        <taxon>Ecdysozoa</taxon>
        <taxon>Nematoda</taxon>
        <taxon>Chromadorea</taxon>
        <taxon>Rhabditida</taxon>
        <taxon>Rhabditina</taxon>
        <taxon>Rhabditomorpha</taxon>
        <taxon>Strongyloidea</taxon>
        <taxon>Ancylostomatidae</taxon>
        <taxon>Ancylostomatinae</taxon>
        <taxon>Ancylostoma</taxon>
    </lineage>
</organism>
<evidence type="ECO:0000313" key="5">
    <source>
        <dbReference type="Proteomes" id="UP000252519"/>
    </source>
</evidence>
<keyword evidence="1" id="KW-0547">Nucleotide-binding</keyword>
<evidence type="ECO:0000313" key="4">
    <source>
        <dbReference type="EMBL" id="RCN52515.1"/>
    </source>
</evidence>
<dbReference type="Gene3D" id="1.10.10.820">
    <property type="match status" value="1"/>
</dbReference>